<dbReference type="EMBL" id="JAHHGZ010000013">
    <property type="protein sequence ID" value="MBW4668445.1"/>
    <property type="molecule type" value="Genomic_DNA"/>
</dbReference>
<evidence type="ECO:0000313" key="3">
    <source>
        <dbReference type="EMBL" id="MBW4668445.1"/>
    </source>
</evidence>
<comment type="caution">
    <text evidence="3">The sequence shown here is derived from an EMBL/GenBank/DDBJ whole genome shotgun (WGS) entry which is preliminary data.</text>
</comment>
<dbReference type="Proteomes" id="UP000729701">
    <property type="component" value="Unassembled WGS sequence"/>
</dbReference>
<protein>
    <submittedName>
        <fullName evidence="3">CapA family protein</fullName>
    </submittedName>
</protein>
<accession>A0A951UV19</accession>
<dbReference type="SMART" id="SM00854">
    <property type="entry name" value="PGA_cap"/>
    <property type="match status" value="1"/>
</dbReference>
<reference evidence="3" key="1">
    <citation type="submission" date="2021-05" db="EMBL/GenBank/DDBJ databases">
        <authorList>
            <person name="Pietrasiak N."/>
            <person name="Ward R."/>
            <person name="Stajich J.E."/>
            <person name="Kurbessoian T."/>
        </authorList>
    </citation>
    <scope>NUCLEOTIDE SEQUENCE</scope>
    <source>
        <strain evidence="3">GSE-NOS-MK-12-04C</strain>
    </source>
</reference>
<dbReference type="InterPro" id="IPR052169">
    <property type="entry name" value="CW_Biosynth-Accessory"/>
</dbReference>
<organism evidence="3 4">
    <name type="scientific">Cyanomargarita calcarea GSE-NOS-MK-12-04C</name>
    <dbReference type="NCBI Taxonomy" id="2839659"/>
    <lineage>
        <taxon>Bacteria</taxon>
        <taxon>Bacillati</taxon>
        <taxon>Cyanobacteriota</taxon>
        <taxon>Cyanophyceae</taxon>
        <taxon>Nostocales</taxon>
        <taxon>Cyanomargaritaceae</taxon>
        <taxon>Cyanomargarita</taxon>
    </lineage>
</organism>
<dbReference type="CDD" id="cd07381">
    <property type="entry name" value="MPP_CapA"/>
    <property type="match status" value="1"/>
</dbReference>
<evidence type="ECO:0000259" key="2">
    <source>
        <dbReference type="SMART" id="SM00854"/>
    </source>
</evidence>
<evidence type="ECO:0000256" key="1">
    <source>
        <dbReference type="ARBA" id="ARBA00005662"/>
    </source>
</evidence>
<comment type="similarity">
    <text evidence="1">Belongs to the CapA family.</text>
</comment>
<dbReference type="PANTHER" id="PTHR33393">
    <property type="entry name" value="POLYGLUTAMINE SYNTHESIS ACCESSORY PROTEIN RV0574C-RELATED"/>
    <property type="match status" value="1"/>
</dbReference>
<proteinExistence type="inferred from homology"/>
<reference evidence="3" key="2">
    <citation type="journal article" date="2022" name="Microbiol. Resour. Announc.">
        <title>Metagenome Sequencing to Explore Phylogenomics of Terrestrial Cyanobacteria.</title>
        <authorList>
            <person name="Ward R.D."/>
            <person name="Stajich J.E."/>
            <person name="Johansen J.R."/>
            <person name="Huntemann M."/>
            <person name="Clum A."/>
            <person name="Foster B."/>
            <person name="Foster B."/>
            <person name="Roux S."/>
            <person name="Palaniappan K."/>
            <person name="Varghese N."/>
            <person name="Mukherjee S."/>
            <person name="Reddy T.B.K."/>
            <person name="Daum C."/>
            <person name="Copeland A."/>
            <person name="Chen I.A."/>
            <person name="Ivanova N.N."/>
            <person name="Kyrpides N.C."/>
            <person name="Shapiro N."/>
            <person name="Eloe-Fadrosh E.A."/>
            <person name="Pietrasiak N."/>
        </authorList>
    </citation>
    <scope>NUCLEOTIDE SEQUENCE</scope>
    <source>
        <strain evidence="3">GSE-NOS-MK-12-04C</strain>
    </source>
</reference>
<evidence type="ECO:0000313" key="4">
    <source>
        <dbReference type="Proteomes" id="UP000729701"/>
    </source>
</evidence>
<sequence>MINRNLGKMLSLVFVSICLCLGIGIGSAIRLGRTQASDTAPGDSLPILPPVTEEQIFPDSITIQAVGDIIPGTNYPDKRLPRDRNQLLPNSVRRHLQKADILFGNFETSLTNYPSTSKDISNGQVFAFRSPPTYAKLFADVGFDVLNVANNHSLDFGTVGFKDTIKNLKAVGIETLGHKNQILFLEANNIPVAMIGFAPYDFYNSINDIQTAKRLVKEARKNSSIVIISMHAGAEGTDALNVKNNTEFFYGENRGNSIKFARTMIDAGADLVLGHGPHVPRAMEMYKGKLIAYSLGNFLGYRTLSTAAETGYSMILEVKLNLSGNLESGKIIPVRMDRQGIPHIDQRFRTVGLVRNLNNNPHLIDAVKINRKGQIVVGNSK</sequence>
<name>A0A951UV19_9CYAN</name>
<dbReference type="SUPFAM" id="SSF56300">
    <property type="entry name" value="Metallo-dependent phosphatases"/>
    <property type="match status" value="1"/>
</dbReference>
<feature type="domain" description="Capsule synthesis protein CapA" evidence="2">
    <location>
        <begin position="62"/>
        <end position="302"/>
    </location>
</feature>
<dbReference type="Pfam" id="PF09587">
    <property type="entry name" value="PGA_cap"/>
    <property type="match status" value="1"/>
</dbReference>
<dbReference type="InterPro" id="IPR019079">
    <property type="entry name" value="Capsule_synth_CapA"/>
</dbReference>
<dbReference type="InterPro" id="IPR029052">
    <property type="entry name" value="Metallo-depent_PP-like"/>
</dbReference>
<gene>
    <name evidence="3" type="ORF">KME60_13720</name>
</gene>
<dbReference type="Gene3D" id="3.60.21.10">
    <property type="match status" value="1"/>
</dbReference>
<dbReference type="PANTHER" id="PTHR33393:SF11">
    <property type="entry name" value="POLYGLUTAMINE SYNTHESIS ACCESSORY PROTEIN RV0574C-RELATED"/>
    <property type="match status" value="1"/>
</dbReference>
<dbReference type="AlphaFoldDB" id="A0A951UV19"/>